<protein>
    <submittedName>
        <fullName evidence="3">Uncharacterized protein</fullName>
    </submittedName>
</protein>
<geneLocation type="plasmid" evidence="3">
    <name>plasmid1</name>
</geneLocation>
<keyword evidence="2" id="KW-0732">Signal</keyword>
<dbReference type="AlphaFoldDB" id="A0A1Z4JRJ2"/>
<keyword evidence="4" id="KW-1185">Reference proteome</keyword>
<sequence>MKTLVFGSAFMLTIASIGSAAYAKEPVPANGTTGESATRRLEVIQQHNRGGEQPAPQPPTSNNSQGLIEQRSTSEFTRSTCLLKPVTAGAMAQRAFAEQQICEGGMR</sequence>
<gene>
    <name evidence="3" type="ORF">NIES2135_62620</name>
</gene>
<accession>A0A1Z4JRJ2</accession>
<organism evidence="3 4">
    <name type="scientific">Leptolyngbya boryana NIES-2135</name>
    <dbReference type="NCBI Taxonomy" id="1973484"/>
    <lineage>
        <taxon>Bacteria</taxon>
        <taxon>Bacillati</taxon>
        <taxon>Cyanobacteriota</taxon>
        <taxon>Cyanophyceae</taxon>
        <taxon>Leptolyngbyales</taxon>
        <taxon>Leptolyngbyaceae</taxon>
        <taxon>Leptolyngbya group</taxon>
        <taxon>Leptolyngbya</taxon>
    </lineage>
</organism>
<feature type="chain" id="PRO_5011116133" evidence="2">
    <location>
        <begin position="24"/>
        <end position="107"/>
    </location>
</feature>
<feature type="signal peptide" evidence="2">
    <location>
        <begin position="1"/>
        <end position="23"/>
    </location>
</feature>
<evidence type="ECO:0000313" key="4">
    <source>
        <dbReference type="Proteomes" id="UP000217895"/>
    </source>
</evidence>
<feature type="region of interest" description="Disordered" evidence="1">
    <location>
        <begin position="23"/>
        <end position="75"/>
    </location>
</feature>
<evidence type="ECO:0000256" key="2">
    <source>
        <dbReference type="SAM" id="SignalP"/>
    </source>
</evidence>
<dbReference type="EMBL" id="AP018204">
    <property type="protein sequence ID" value="BAY59385.1"/>
    <property type="molecule type" value="Genomic_DNA"/>
</dbReference>
<reference evidence="3 4" key="1">
    <citation type="submission" date="2017-06" db="EMBL/GenBank/DDBJ databases">
        <title>Genome sequencing of cyanobaciteial culture collection at National Institute for Environmental Studies (NIES).</title>
        <authorList>
            <person name="Hirose Y."/>
            <person name="Shimura Y."/>
            <person name="Fujisawa T."/>
            <person name="Nakamura Y."/>
            <person name="Kawachi M."/>
        </authorList>
    </citation>
    <scope>NUCLEOTIDE SEQUENCE [LARGE SCALE GENOMIC DNA]</scope>
    <source>
        <strain evidence="3 4">NIES-2135</strain>
        <plasmid evidence="4">Plasmid Plasmid1 dna</plasmid>
    </source>
</reference>
<feature type="compositionally biased region" description="Polar residues" evidence="1">
    <location>
        <begin position="60"/>
        <end position="75"/>
    </location>
</feature>
<evidence type="ECO:0000313" key="3">
    <source>
        <dbReference type="EMBL" id="BAY59385.1"/>
    </source>
</evidence>
<name>A0A1Z4JRJ2_LEPBY</name>
<evidence type="ECO:0000256" key="1">
    <source>
        <dbReference type="SAM" id="MobiDB-lite"/>
    </source>
</evidence>
<proteinExistence type="predicted"/>
<keyword evidence="3" id="KW-0614">Plasmid</keyword>
<dbReference type="Proteomes" id="UP000217895">
    <property type="component" value="Plasmid Plasmid1 dna"/>
</dbReference>